<keyword evidence="9" id="KW-1185">Reference proteome</keyword>
<dbReference type="InterPro" id="IPR029071">
    <property type="entry name" value="Ubiquitin-like_domsf"/>
</dbReference>
<feature type="compositionally biased region" description="Polar residues" evidence="7">
    <location>
        <begin position="147"/>
        <end position="160"/>
    </location>
</feature>
<dbReference type="PROSITE" id="PS50033">
    <property type="entry name" value="UBX"/>
    <property type="match status" value="1"/>
</dbReference>
<dbReference type="GeneID" id="108006863"/>
<evidence type="ECO:0000256" key="7">
    <source>
        <dbReference type="SAM" id="MobiDB-lite"/>
    </source>
</evidence>
<proteinExistence type="predicted"/>
<feature type="compositionally biased region" description="Basic and acidic residues" evidence="7">
    <location>
        <begin position="317"/>
        <end position="340"/>
    </location>
</feature>
<dbReference type="SUPFAM" id="SSF52833">
    <property type="entry name" value="Thioredoxin-like"/>
    <property type="match status" value="1"/>
</dbReference>
<feature type="compositionally biased region" description="Basic and acidic residues" evidence="7">
    <location>
        <begin position="347"/>
        <end position="385"/>
    </location>
</feature>
<dbReference type="GO" id="GO:0036503">
    <property type="term" value="P:ERAD pathway"/>
    <property type="evidence" value="ECO:0007669"/>
    <property type="project" value="TreeGrafter"/>
</dbReference>
<feature type="region of interest" description="Disordered" evidence="7">
    <location>
        <begin position="141"/>
        <end position="217"/>
    </location>
</feature>
<dbReference type="Proteomes" id="UP001652628">
    <property type="component" value="Chromosome 3"/>
</dbReference>
<feature type="compositionally biased region" description="Low complexity" evidence="7">
    <location>
        <begin position="192"/>
        <end position="217"/>
    </location>
</feature>
<protein>
    <recommendedName>
        <fullName evidence="4">UBX domain-containing protein 4</fullName>
    </recommendedName>
    <alternativeName>
        <fullName evidence="5">UBX domain-containing protein 2</fullName>
    </alternativeName>
</protein>
<evidence type="ECO:0000256" key="2">
    <source>
        <dbReference type="ARBA" id="ARBA00023230"/>
    </source>
</evidence>
<comment type="subunit">
    <text evidence="3">Directly interacts with VCP. Interacts with UBQLN1. Forms a complex with VCP and UBQLN1.</text>
</comment>
<dbReference type="Pfam" id="PF23187">
    <property type="entry name" value="UBX7_N"/>
    <property type="match status" value="1"/>
</dbReference>
<dbReference type="SMART" id="SM00166">
    <property type="entry name" value="UBX"/>
    <property type="match status" value="1"/>
</dbReference>
<keyword evidence="2" id="KW-0834">Unfolded protein response</keyword>
<feature type="compositionally biased region" description="Low complexity" evidence="7">
    <location>
        <begin position="390"/>
        <end position="400"/>
    </location>
</feature>
<evidence type="ECO:0000259" key="8">
    <source>
        <dbReference type="PROSITE" id="PS50033"/>
    </source>
</evidence>
<dbReference type="RefSeq" id="XP_016925921.3">
    <property type="nucleotide sequence ID" value="XM_017070432.4"/>
</dbReference>
<sequence>MNWHTGNIAEAVAESKAKDAVFVVFIEGQDEMSRKLERFVDDSRVRSRLETSDFVAIKVQGNSSAYGQFMSLYKVVPVPSLFFIGKSGTPLEIATGITASVEELSEKIDKVLILAGKRTETEVAASTSSLVGALQPNPVRSFAGADDSSSLSNAESQSVQAPEKFEAPETTSVSDSPTEEVEEPKSNPPNSPAASSYSSIPAELSSSSLEGKSGSEAENAAVSPAALAAEKRAAATKVEASASTSGAAARNFATANLIPAVPLLTPAVPASMQLPAEGQGITPAVPASMQLPAEGQGITESEERMAEVRNLLEQKRRERVEEEKRRDKENELRRRREGRDSQTQQARTKEQELRNMQEKIRRERQEEQMTRERIRAQIAADRAEQAQRFNSSDMNSSTNSAAATAASNAITTESSISSVDETRLQIRLPGGIQRTKSFPAGEVLATVRVYVRNELLAASDVRDFTLATSYPRREFQTEDEVKTLSELNLVPNAVVLVLTKDQVNRVVRSGGSLMTMLATVIWAMITPAAKAFDYIHKMGLRPLTQKLTVLMANIRWPGQQANAEIHQGDAAARRNMDLFSLRPTPAPGYEYDEPSTSQTARPTTTPGGGAADRPTPQTQPGPGSTPPAHNASQSQASGSQSQQFQQRPGGYQPPKYGDANIRRLQDTKKDDKEKDKATYNGNSTQQQ</sequence>
<dbReference type="Pfam" id="PF00789">
    <property type="entry name" value="UBX"/>
    <property type="match status" value="1"/>
</dbReference>
<dbReference type="PANTHER" id="PTHR46424">
    <property type="entry name" value="UBX DOMAIN-CONTAINING PROTEIN 4"/>
    <property type="match status" value="1"/>
</dbReference>
<comment type="subcellular location">
    <subcellularLocation>
        <location evidence="1">Endoplasmic reticulum membrane</location>
        <topology evidence="1">Peripheral membrane protein</topology>
    </subcellularLocation>
</comment>
<evidence type="ECO:0000313" key="9">
    <source>
        <dbReference type="Proteomes" id="UP001652628"/>
    </source>
</evidence>
<feature type="compositionally biased region" description="Low complexity" evidence="7">
    <location>
        <begin position="632"/>
        <end position="654"/>
    </location>
</feature>
<feature type="region of interest" description="Disordered" evidence="7">
    <location>
        <begin position="580"/>
        <end position="687"/>
    </location>
</feature>
<comment type="function">
    <text evidence="6">Involved in endoplasmic reticulum-associated protein degradation (ERAD). Acts as a platform to recruit both UBQLN1 and VCP to the ER during ERAD.</text>
</comment>
<dbReference type="SUPFAM" id="SSF54236">
    <property type="entry name" value="Ubiquitin-like"/>
    <property type="match status" value="1"/>
</dbReference>
<dbReference type="Gene3D" id="3.10.20.90">
    <property type="entry name" value="Phosphatidylinositol 3-kinase Catalytic Subunit, Chain A, domain 1"/>
    <property type="match status" value="1"/>
</dbReference>
<evidence type="ECO:0000256" key="3">
    <source>
        <dbReference type="ARBA" id="ARBA00038812"/>
    </source>
</evidence>
<dbReference type="InterPro" id="IPR001012">
    <property type="entry name" value="UBX_dom"/>
</dbReference>
<dbReference type="GO" id="GO:0005789">
    <property type="term" value="C:endoplasmic reticulum membrane"/>
    <property type="evidence" value="ECO:0007669"/>
    <property type="project" value="UniProtKB-SubCell"/>
</dbReference>
<evidence type="ECO:0000256" key="1">
    <source>
        <dbReference type="ARBA" id="ARBA00004406"/>
    </source>
</evidence>
<feature type="domain" description="UBX" evidence="8">
    <location>
        <begin position="417"/>
        <end position="497"/>
    </location>
</feature>
<evidence type="ECO:0000256" key="5">
    <source>
        <dbReference type="ARBA" id="ARBA00041575"/>
    </source>
</evidence>
<name>A0AB39Z0K6_DROSZ</name>
<dbReference type="InterPro" id="IPR036249">
    <property type="entry name" value="Thioredoxin-like_sf"/>
</dbReference>
<reference evidence="10" key="1">
    <citation type="submission" date="2025-08" db="UniProtKB">
        <authorList>
            <consortium name="RefSeq"/>
        </authorList>
    </citation>
    <scope>IDENTIFICATION</scope>
</reference>
<dbReference type="AlphaFoldDB" id="A0AB39Z0K6"/>
<feature type="compositionally biased region" description="Low complexity" evidence="7">
    <location>
        <begin position="599"/>
        <end position="616"/>
    </location>
</feature>
<gene>
    <name evidence="10" type="primary">LOC108006863</name>
</gene>
<dbReference type="PANTHER" id="PTHR46424:SF1">
    <property type="entry name" value="UBX DOMAIN-CONTAINING PROTEIN 4"/>
    <property type="match status" value="1"/>
</dbReference>
<feature type="compositionally biased region" description="Basic and acidic residues" evidence="7">
    <location>
        <begin position="660"/>
        <end position="677"/>
    </location>
</feature>
<accession>A0AB39Z0K6</accession>
<organism evidence="9 10">
    <name type="scientific">Drosophila suzukii</name>
    <name type="common">Spotted-wing drosophila fruit fly</name>
    <dbReference type="NCBI Taxonomy" id="28584"/>
    <lineage>
        <taxon>Eukaryota</taxon>
        <taxon>Metazoa</taxon>
        <taxon>Ecdysozoa</taxon>
        <taxon>Arthropoda</taxon>
        <taxon>Hexapoda</taxon>
        <taxon>Insecta</taxon>
        <taxon>Pterygota</taxon>
        <taxon>Neoptera</taxon>
        <taxon>Endopterygota</taxon>
        <taxon>Diptera</taxon>
        <taxon>Brachycera</taxon>
        <taxon>Muscomorpha</taxon>
        <taxon>Ephydroidea</taxon>
        <taxon>Drosophilidae</taxon>
        <taxon>Drosophila</taxon>
        <taxon>Sophophora</taxon>
    </lineage>
</organism>
<dbReference type="GO" id="GO:0006986">
    <property type="term" value="P:response to unfolded protein"/>
    <property type="evidence" value="ECO:0007669"/>
    <property type="project" value="UniProtKB-KW"/>
</dbReference>
<evidence type="ECO:0000256" key="6">
    <source>
        <dbReference type="ARBA" id="ARBA00046062"/>
    </source>
</evidence>
<evidence type="ECO:0000313" key="10">
    <source>
        <dbReference type="RefSeq" id="XP_016925921.3"/>
    </source>
</evidence>
<feature type="region of interest" description="Disordered" evidence="7">
    <location>
        <begin position="317"/>
        <end position="400"/>
    </location>
</feature>
<evidence type="ECO:0000256" key="4">
    <source>
        <dbReference type="ARBA" id="ARBA00040925"/>
    </source>
</evidence>